<organism evidence="2 3">
    <name type="scientific">Pseudocercospora eumusae</name>
    <dbReference type="NCBI Taxonomy" id="321146"/>
    <lineage>
        <taxon>Eukaryota</taxon>
        <taxon>Fungi</taxon>
        <taxon>Dikarya</taxon>
        <taxon>Ascomycota</taxon>
        <taxon>Pezizomycotina</taxon>
        <taxon>Dothideomycetes</taxon>
        <taxon>Dothideomycetidae</taxon>
        <taxon>Mycosphaerellales</taxon>
        <taxon>Mycosphaerellaceae</taxon>
        <taxon>Pseudocercospora</taxon>
    </lineage>
</organism>
<gene>
    <name evidence="2" type="ORF">AC578_10629</name>
</gene>
<dbReference type="AlphaFoldDB" id="A0A139HK87"/>
<dbReference type="EMBL" id="LFZN01000035">
    <property type="protein sequence ID" value="KXT02918.1"/>
    <property type="molecule type" value="Genomic_DNA"/>
</dbReference>
<sequence>MLSWTSYDETRHKHIDPAFPFYGSDIYKAFKKEGYPVQWLRSTSAFTLGDVVIRAPYKETCCVSLKKDDAQLAYVRTILRGIRDRMAAQKKLADFAAKRAEEKRKEMEIQAFLRRRRHAKQDPRNYREQLLDGTQDVYTNASRARLDWPRPGKSADSKLKLDSQKLSSSKLLMRRLKISQKMWRSYPDAASKSRLSLMDVAARPSFCQNNKAGRRSLITSRLHRMTRNFFAGAAGQGVGLRRGKEGENEIERVGIMSIVWSSHRP</sequence>
<name>A0A139HK87_9PEZI</name>
<reference evidence="2 3" key="1">
    <citation type="submission" date="2015-07" db="EMBL/GenBank/DDBJ databases">
        <title>Comparative genomics of the Sigatoka disease complex on banana suggests a link between parallel evolutionary changes in Pseudocercospora fijiensis and Pseudocercospora eumusae and increased virulence on the banana host.</title>
        <authorList>
            <person name="Chang T.-C."/>
            <person name="Salvucci A."/>
            <person name="Crous P.W."/>
            <person name="Stergiopoulos I."/>
        </authorList>
    </citation>
    <scope>NUCLEOTIDE SEQUENCE [LARGE SCALE GENOMIC DNA]</scope>
    <source>
        <strain evidence="2 3">CBS 114824</strain>
    </source>
</reference>
<feature type="domain" description="AD" evidence="1">
    <location>
        <begin position="1"/>
        <end position="87"/>
    </location>
</feature>
<proteinExistence type="predicted"/>
<protein>
    <recommendedName>
        <fullName evidence="1">AD domain-containing protein</fullName>
    </recommendedName>
</protein>
<dbReference type="InterPro" id="IPR019181">
    <property type="entry name" value="LSM12_ABD"/>
</dbReference>
<evidence type="ECO:0000313" key="3">
    <source>
        <dbReference type="Proteomes" id="UP000070133"/>
    </source>
</evidence>
<evidence type="ECO:0000313" key="2">
    <source>
        <dbReference type="EMBL" id="KXT02918.1"/>
    </source>
</evidence>
<accession>A0A139HK87</accession>
<dbReference type="PROSITE" id="PS52001">
    <property type="entry name" value="AD"/>
    <property type="match status" value="1"/>
</dbReference>
<comment type="caution">
    <text evidence="2">The sequence shown here is derived from an EMBL/GenBank/DDBJ whole genome shotgun (WGS) entry which is preliminary data.</text>
</comment>
<dbReference type="Proteomes" id="UP000070133">
    <property type="component" value="Unassembled WGS sequence"/>
</dbReference>
<keyword evidence="3" id="KW-1185">Reference proteome</keyword>
<evidence type="ECO:0000259" key="1">
    <source>
        <dbReference type="PROSITE" id="PS52001"/>
    </source>
</evidence>
<dbReference type="OrthoDB" id="3646478at2759"/>
<dbReference type="InterPro" id="IPR047574">
    <property type="entry name" value="AD"/>
</dbReference>
<dbReference type="Pfam" id="PF09793">
    <property type="entry name" value="AD"/>
    <property type="match status" value="1"/>
</dbReference>